<dbReference type="EMBL" id="QTSX02000002">
    <property type="protein sequence ID" value="KAJ9090558.1"/>
    <property type="molecule type" value="Genomic_DNA"/>
</dbReference>
<gene>
    <name evidence="1" type="primary">BUD5_1</name>
    <name evidence="1" type="ORF">DSO57_1001013</name>
</gene>
<reference evidence="1" key="1">
    <citation type="submission" date="2022-04" db="EMBL/GenBank/DDBJ databases">
        <title>Genome of the entomopathogenic fungus Entomophthora muscae.</title>
        <authorList>
            <person name="Elya C."/>
            <person name="Lovett B.R."/>
            <person name="Lee E."/>
            <person name="Macias A.M."/>
            <person name="Hajek A.E."/>
            <person name="De Bivort B.L."/>
            <person name="Kasson M.T."/>
            <person name="De Fine Licht H.H."/>
            <person name="Stajich J.E."/>
        </authorList>
    </citation>
    <scope>NUCLEOTIDE SEQUENCE</scope>
    <source>
        <strain evidence="1">Berkeley</strain>
    </source>
</reference>
<sequence>MRMSSDAAAIKRRHRIASIIETKPGSVWPEPDPDFEALTQKFSPTSPPSRRSNSATVVDFQLGETPPMSPPRSATRLSVMRPNFAHEDDSQCFKKLVEIPEHHSLFDDSYDDLSSFYMEDRLEPFAYSPSLIFFLIDRYGAGEDEGTLPLAWSGMCLKMAALFNDIQLAVLHNHAHRYFSLLRSLISLTTRLLTLLPHTSQDGRVLLPRAREVVDTISRLVVELFEASGTWASGEDSLYDARFGDVSVATSLLAVRDFLQSAQYHSQPFNKGGHGQTPYLPLLVELQRMASLADYKYILRLDFLSARIHEASRNLLLVLATCGSPSSDRPSSTPALEHIGENSSGIAGLLDVIKFYVASVGHFLSLIRWVLMIPSDGAVSPTTILLRHLLGNAHELQQWAKLCLHTLAPTTTQRVSQLGLGHMCLDLAPWVEPVSLSQACLDDLIQLAKNPRHLEELSGIFPSLSELLGPSHEGNCSMGASSVHRILMNACLIRELRQDTEKSLEALTGASPQAPPATGPKARQSSGPISVLYHGDDSGRVRLATWDGLVELLAPKDHVVDSAFLRVFFLSFRAFATPHQLFYALTDKFDTSLCGGAVPINIRISNALLSWLELYFFDDDYHVVPLIKEFATSQLSVSVPAASQRLAEVSVRILDNQFVRSPSGRTSFKYQCLSLAEPDLSPISPTSRRNGFPGSPGLFSFRMGSQISTNPSSPLLEWGPVVLASSLTLIDADLFCEIRPQHIISYVMSKRKGSTASSPCPVKKLVDWSNQVNHWVVETILWEEDNKQRMLILKAFIILTERLVDMNNFNMAMAILSGLNSSAISRLHSTWGGLPTKCRSTVATHNHLFDPHRNFAAYRTKLRSIPNSIEPCVPFFGITLTDITFLLQGNPTYRSLSSIKTNLSQEHNLPFSHSSLRIPRHKEVRLSHIRHHSEGVASAPNLPSHISQAAPVKKASGSTPPWEPLPEVEFINFDKFYRLVQVLDNLEERQAVPYSFPNLENPHTTAQVLKEHIYTLPSTPKAPSKSTSVDPPPLARLASSHYSLEDILLSAYEIPLQEPSPSHPRPPPTAAAPRQAQTTPSLGSPVITFTMTMEDYYQKSLRLEPPNSPF</sequence>
<evidence type="ECO:0000313" key="2">
    <source>
        <dbReference type="Proteomes" id="UP001165960"/>
    </source>
</evidence>
<organism evidence="1 2">
    <name type="scientific">Entomophthora muscae</name>
    <dbReference type="NCBI Taxonomy" id="34485"/>
    <lineage>
        <taxon>Eukaryota</taxon>
        <taxon>Fungi</taxon>
        <taxon>Fungi incertae sedis</taxon>
        <taxon>Zoopagomycota</taxon>
        <taxon>Entomophthoromycotina</taxon>
        <taxon>Entomophthoromycetes</taxon>
        <taxon>Entomophthorales</taxon>
        <taxon>Entomophthoraceae</taxon>
        <taxon>Entomophthora</taxon>
    </lineage>
</organism>
<accession>A0ACC2UUP4</accession>
<dbReference type="Proteomes" id="UP001165960">
    <property type="component" value="Unassembled WGS sequence"/>
</dbReference>
<proteinExistence type="predicted"/>
<evidence type="ECO:0000313" key="1">
    <source>
        <dbReference type="EMBL" id="KAJ9090558.1"/>
    </source>
</evidence>
<comment type="caution">
    <text evidence="1">The sequence shown here is derived from an EMBL/GenBank/DDBJ whole genome shotgun (WGS) entry which is preliminary data.</text>
</comment>
<keyword evidence="2" id="KW-1185">Reference proteome</keyword>
<protein>
    <submittedName>
        <fullName evidence="1">Ras guanine nucleotide exchange factor bud5</fullName>
    </submittedName>
</protein>
<name>A0ACC2UUP4_9FUNG</name>